<dbReference type="PANTHER" id="PTHR30514">
    <property type="entry name" value="GLUCOKINASE"/>
    <property type="match status" value="1"/>
</dbReference>
<organism evidence="2 3">
    <name type="scientific">Mesorhizobium qingshengii</name>
    <dbReference type="NCBI Taxonomy" id="1165689"/>
    <lineage>
        <taxon>Bacteria</taxon>
        <taxon>Pseudomonadati</taxon>
        <taxon>Pseudomonadota</taxon>
        <taxon>Alphaproteobacteria</taxon>
        <taxon>Hyphomicrobiales</taxon>
        <taxon>Phyllobacteriaceae</taxon>
        <taxon>Mesorhizobium</taxon>
    </lineage>
</organism>
<dbReference type="Gene3D" id="1.10.10.10">
    <property type="entry name" value="Winged helix-like DNA-binding domain superfamily/Winged helix DNA-binding domain"/>
    <property type="match status" value="1"/>
</dbReference>
<sequence>MHDIERSENYEDLIRLIHERYDDMSKSYQKIALYLTQNPNDVAVLSVNATADRCGVHASSFVRFAQALGYDGFKELQALFQKRLSTAAPGFEARIKALETELGSRADRSELSFLRDLVVRC</sequence>
<dbReference type="InterPro" id="IPR047640">
    <property type="entry name" value="RpiR-like"/>
</dbReference>
<dbReference type="InterPro" id="IPR009057">
    <property type="entry name" value="Homeodomain-like_sf"/>
</dbReference>
<dbReference type="Pfam" id="PF01418">
    <property type="entry name" value="HTH_6"/>
    <property type="match status" value="1"/>
</dbReference>
<evidence type="ECO:0000259" key="1">
    <source>
        <dbReference type="PROSITE" id="PS51071"/>
    </source>
</evidence>
<evidence type="ECO:0000313" key="2">
    <source>
        <dbReference type="EMBL" id="SDA99605.1"/>
    </source>
</evidence>
<feature type="domain" description="HTH rpiR-type" evidence="1">
    <location>
        <begin position="11"/>
        <end position="87"/>
    </location>
</feature>
<reference evidence="2 3" key="1">
    <citation type="submission" date="2016-10" db="EMBL/GenBank/DDBJ databases">
        <authorList>
            <person name="de Groot N.N."/>
        </authorList>
    </citation>
    <scope>NUCLEOTIDE SEQUENCE [LARGE SCALE GENOMIC DNA]</scope>
    <source>
        <strain evidence="2 3">CGMCC 1.12097</strain>
    </source>
</reference>
<dbReference type="SUPFAM" id="SSF46689">
    <property type="entry name" value="Homeodomain-like"/>
    <property type="match status" value="1"/>
</dbReference>
<dbReference type="STRING" id="1165689.SAMN02927914_06640"/>
<dbReference type="EMBL" id="FMXM01000049">
    <property type="protein sequence ID" value="SDA99605.1"/>
    <property type="molecule type" value="Genomic_DNA"/>
</dbReference>
<gene>
    <name evidence="2" type="ORF">SAMN02927914_06640</name>
</gene>
<dbReference type="InterPro" id="IPR036388">
    <property type="entry name" value="WH-like_DNA-bd_sf"/>
</dbReference>
<proteinExistence type="predicted"/>
<dbReference type="RefSeq" id="WP_240565221.1">
    <property type="nucleotide sequence ID" value="NZ_FMXM01000049.1"/>
</dbReference>
<evidence type="ECO:0000313" key="3">
    <source>
        <dbReference type="Proteomes" id="UP000198588"/>
    </source>
</evidence>
<dbReference type="PROSITE" id="PS51071">
    <property type="entry name" value="HTH_RPIR"/>
    <property type="match status" value="1"/>
</dbReference>
<protein>
    <submittedName>
        <fullName evidence="2">Transcriptional regulator, RpiR family</fullName>
    </submittedName>
</protein>
<dbReference type="Proteomes" id="UP000198588">
    <property type="component" value="Unassembled WGS sequence"/>
</dbReference>
<dbReference type="InterPro" id="IPR000281">
    <property type="entry name" value="HTH_RpiR"/>
</dbReference>
<dbReference type="AlphaFoldDB" id="A0A1G5ZY38"/>
<dbReference type="GO" id="GO:0003700">
    <property type="term" value="F:DNA-binding transcription factor activity"/>
    <property type="evidence" value="ECO:0007669"/>
    <property type="project" value="InterPro"/>
</dbReference>
<accession>A0A1G5ZY38</accession>
<dbReference type="GO" id="GO:0003677">
    <property type="term" value="F:DNA binding"/>
    <property type="evidence" value="ECO:0007669"/>
    <property type="project" value="InterPro"/>
</dbReference>
<dbReference type="GO" id="GO:0097367">
    <property type="term" value="F:carbohydrate derivative binding"/>
    <property type="evidence" value="ECO:0007669"/>
    <property type="project" value="InterPro"/>
</dbReference>
<name>A0A1G5ZY38_9HYPH</name>